<dbReference type="Gene3D" id="2.40.50.100">
    <property type="match status" value="2"/>
</dbReference>
<feature type="region of interest" description="Disordered" evidence="2">
    <location>
        <begin position="79"/>
        <end position="109"/>
    </location>
</feature>
<sequence>MSESVNLPALGESVTEGTVTRWLKQVGDRVEIDEPLLEVSTDKVDTEIPSPIAGIIEEILVAEDETAEVGAPLVRIGDGSGSAAPAAEAAPAEAAPAAPAAEEAPAAEAAAIPAATAPAGEGHEVTLPALGESVTEGTVTRWLKAVGDTVEIDEPLLEVSTDKVDTEIPSPVAGTLQEIRVNEDETAEVGSVLAVIGSGAAAAPA</sequence>
<evidence type="ECO:0000256" key="1">
    <source>
        <dbReference type="ARBA" id="ARBA00022823"/>
    </source>
</evidence>
<feature type="compositionally biased region" description="Low complexity" evidence="2">
    <location>
        <begin position="83"/>
        <end position="109"/>
    </location>
</feature>
<gene>
    <name evidence="4" type="ORF">J1902_15690</name>
</gene>
<name>A0A939HL68_9MICC</name>
<dbReference type="InterPro" id="IPR003016">
    <property type="entry name" value="2-oxoA_DH_lipoyl-BS"/>
</dbReference>
<evidence type="ECO:0000259" key="3">
    <source>
        <dbReference type="PROSITE" id="PS50968"/>
    </source>
</evidence>
<keyword evidence="5" id="KW-1185">Reference proteome</keyword>
<feature type="domain" description="Lipoyl-binding" evidence="3">
    <location>
        <begin position="122"/>
        <end position="197"/>
    </location>
</feature>
<evidence type="ECO:0000313" key="5">
    <source>
        <dbReference type="Proteomes" id="UP000664164"/>
    </source>
</evidence>
<dbReference type="GO" id="GO:0006099">
    <property type="term" value="P:tricarboxylic acid cycle"/>
    <property type="evidence" value="ECO:0007669"/>
    <property type="project" value="TreeGrafter"/>
</dbReference>
<dbReference type="Proteomes" id="UP000664164">
    <property type="component" value="Unassembled WGS sequence"/>
</dbReference>
<feature type="domain" description="Lipoyl-binding" evidence="3">
    <location>
        <begin position="2"/>
        <end position="77"/>
    </location>
</feature>
<proteinExistence type="predicted"/>
<dbReference type="PANTHER" id="PTHR43416:SF8">
    <property type="entry name" value="LIPOAMIDE ACYLTRANSFERASE COMPONENT OF BRANCHED-CHAIN ALPHA-KETO ACID DEHYDROGENASE COMPLEX"/>
    <property type="match status" value="1"/>
</dbReference>
<feature type="non-terminal residue" evidence="4">
    <location>
        <position position="205"/>
    </location>
</feature>
<accession>A0A939HL68</accession>
<reference evidence="4" key="1">
    <citation type="submission" date="2021-03" db="EMBL/GenBank/DDBJ databases">
        <title>A new species, PO-11, isolated from a karst cave deposit.</title>
        <authorList>
            <person name="Zhaoxiaoyong W."/>
        </authorList>
    </citation>
    <scope>NUCLEOTIDE SEQUENCE</scope>
    <source>
        <strain evidence="4">PO-11</strain>
    </source>
</reference>
<dbReference type="CDD" id="cd06849">
    <property type="entry name" value="lipoyl_domain"/>
    <property type="match status" value="2"/>
</dbReference>
<keyword evidence="1" id="KW-0450">Lipoyl</keyword>
<dbReference type="GO" id="GO:0004149">
    <property type="term" value="F:dihydrolipoyllysine-residue succinyltransferase activity"/>
    <property type="evidence" value="ECO:0007669"/>
    <property type="project" value="TreeGrafter"/>
</dbReference>
<evidence type="ECO:0000313" key="4">
    <source>
        <dbReference type="EMBL" id="MBO1269390.1"/>
    </source>
</evidence>
<evidence type="ECO:0000256" key="2">
    <source>
        <dbReference type="SAM" id="MobiDB-lite"/>
    </source>
</evidence>
<dbReference type="AlphaFoldDB" id="A0A939HL68"/>
<dbReference type="Pfam" id="PF00364">
    <property type="entry name" value="Biotin_lipoyl"/>
    <property type="match status" value="2"/>
</dbReference>
<comment type="caution">
    <text evidence="4">The sequence shown here is derived from an EMBL/GenBank/DDBJ whole genome shotgun (WGS) entry which is preliminary data.</text>
</comment>
<organism evidence="4 5">
    <name type="scientific">Arthrobacter cavernae</name>
    <dbReference type="NCBI Taxonomy" id="2817681"/>
    <lineage>
        <taxon>Bacteria</taxon>
        <taxon>Bacillati</taxon>
        <taxon>Actinomycetota</taxon>
        <taxon>Actinomycetes</taxon>
        <taxon>Micrococcales</taxon>
        <taxon>Micrococcaceae</taxon>
        <taxon>Arthrobacter</taxon>
    </lineage>
</organism>
<dbReference type="InterPro" id="IPR000089">
    <property type="entry name" value="Biotin_lipoyl"/>
</dbReference>
<protein>
    <submittedName>
        <fullName evidence="4">2-oxoglutarate dehydrogenase, E2 component, dihydrolipoamide succinyltransferase</fullName>
    </submittedName>
</protein>
<dbReference type="GO" id="GO:0005829">
    <property type="term" value="C:cytosol"/>
    <property type="evidence" value="ECO:0007669"/>
    <property type="project" value="TreeGrafter"/>
</dbReference>
<dbReference type="PROSITE" id="PS50968">
    <property type="entry name" value="BIOTINYL_LIPOYL"/>
    <property type="match status" value="2"/>
</dbReference>
<dbReference type="EMBL" id="JAFNLL010000043">
    <property type="protein sequence ID" value="MBO1269390.1"/>
    <property type="molecule type" value="Genomic_DNA"/>
</dbReference>
<dbReference type="InterPro" id="IPR011053">
    <property type="entry name" value="Single_hybrid_motif"/>
</dbReference>
<dbReference type="InterPro" id="IPR050537">
    <property type="entry name" value="2-oxoacid_dehydrogenase"/>
</dbReference>
<dbReference type="RefSeq" id="WP_307794471.1">
    <property type="nucleotide sequence ID" value="NZ_JAFNLL010000043.1"/>
</dbReference>
<dbReference type="SUPFAM" id="SSF51230">
    <property type="entry name" value="Single hybrid motif"/>
    <property type="match status" value="2"/>
</dbReference>
<dbReference type="PROSITE" id="PS00189">
    <property type="entry name" value="LIPOYL"/>
    <property type="match status" value="2"/>
</dbReference>
<dbReference type="PANTHER" id="PTHR43416">
    <property type="entry name" value="DIHYDROLIPOYLLYSINE-RESIDUE SUCCINYLTRANSFERASE COMPONENT OF 2-OXOGLUTARATE DEHYDROGENASE COMPLEX, MITOCHONDRIAL-RELATED"/>
    <property type="match status" value="1"/>
</dbReference>